<accession>A0A7S3JF45</accession>
<feature type="region of interest" description="Disordered" evidence="1">
    <location>
        <begin position="1"/>
        <end position="27"/>
    </location>
</feature>
<evidence type="ECO:0000256" key="1">
    <source>
        <dbReference type="SAM" id="MobiDB-lite"/>
    </source>
</evidence>
<dbReference type="EMBL" id="HBII01029701">
    <property type="protein sequence ID" value="CAE0353421.1"/>
    <property type="molecule type" value="Transcribed_RNA"/>
</dbReference>
<protein>
    <submittedName>
        <fullName evidence="2">Uncharacterized protein</fullName>
    </submittedName>
</protein>
<proteinExistence type="predicted"/>
<gene>
    <name evidence="2" type="ORF">EHAR0213_LOCUS12337</name>
</gene>
<sequence length="192" mass="21881">MNSCSNSREVGVSKGHEKPASGNQKKLSTKTSMLIDFCSMYLNKDNAGEHVKVANERRVVPHLPNLNNKEMQRRKANVNPRNKLMVTFNRQNASAQNYLNSAARRNSNNLTKLHEFENNLLVKDVPSTQMDLKEQTFIHAYDKIVKRREVAIPSKHRDKSDNHSMPSKGFVSSAKKKSILYHLAREVLPDLV</sequence>
<evidence type="ECO:0000313" key="2">
    <source>
        <dbReference type="EMBL" id="CAE0353421.1"/>
    </source>
</evidence>
<name>A0A7S3JF45_9SPIT</name>
<organism evidence="2">
    <name type="scientific">Euplotes harpa</name>
    <dbReference type="NCBI Taxonomy" id="151035"/>
    <lineage>
        <taxon>Eukaryota</taxon>
        <taxon>Sar</taxon>
        <taxon>Alveolata</taxon>
        <taxon>Ciliophora</taxon>
        <taxon>Intramacronucleata</taxon>
        <taxon>Spirotrichea</taxon>
        <taxon>Hypotrichia</taxon>
        <taxon>Euplotida</taxon>
        <taxon>Euplotidae</taxon>
        <taxon>Euplotes</taxon>
    </lineage>
</organism>
<dbReference type="AlphaFoldDB" id="A0A7S3JF45"/>
<reference evidence="2" key="1">
    <citation type="submission" date="2021-01" db="EMBL/GenBank/DDBJ databases">
        <authorList>
            <person name="Corre E."/>
            <person name="Pelletier E."/>
            <person name="Niang G."/>
            <person name="Scheremetjew M."/>
            <person name="Finn R."/>
            <person name="Kale V."/>
            <person name="Holt S."/>
            <person name="Cochrane G."/>
            <person name="Meng A."/>
            <person name="Brown T."/>
            <person name="Cohen L."/>
        </authorList>
    </citation>
    <scope>NUCLEOTIDE SEQUENCE</scope>
    <source>
        <strain evidence="2">FSP1.4</strain>
    </source>
</reference>